<dbReference type="EMBL" id="CM056741">
    <property type="protein sequence ID" value="KAJ8682073.1"/>
    <property type="molecule type" value="Genomic_DNA"/>
</dbReference>
<organism evidence="1 2">
    <name type="scientific">Eretmocerus hayati</name>
    <dbReference type="NCBI Taxonomy" id="131215"/>
    <lineage>
        <taxon>Eukaryota</taxon>
        <taxon>Metazoa</taxon>
        <taxon>Ecdysozoa</taxon>
        <taxon>Arthropoda</taxon>
        <taxon>Hexapoda</taxon>
        <taxon>Insecta</taxon>
        <taxon>Pterygota</taxon>
        <taxon>Neoptera</taxon>
        <taxon>Endopterygota</taxon>
        <taxon>Hymenoptera</taxon>
        <taxon>Apocrita</taxon>
        <taxon>Proctotrupomorpha</taxon>
        <taxon>Chalcidoidea</taxon>
        <taxon>Aphelinidae</taxon>
        <taxon>Aphelininae</taxon>
        <taxon>Eretmocerus</taxon>
    </lineage>
</organism>
<comment type="caution">
    <text evidence="1">The sequence shown here is derived from an EMBL/GenBank/DDBJ whole genome shotgun (WGS) entry which is preliminary data.</text>
</comment>
<evidence type="ECO:0000313" key="2">
    <source>
        <dbReference type="Proteomes" id="UP001239111"/>
    </source>
</evidence>
<reference evidence="1" key="1">
    <citation type="submission" date="2023-04" db="EMBL/GenBank/DDBJ databases">
        <title>A chromosome-level genome assembly of the parasitoid wasp Eretmocerus hayati.</title>
        <authorList>
            <person name="Zhong Y."/>
            <person name="Liu S."/>
            <person name="Liu Y."/>
        </authorList>
    </citation>
    <scope>NUCLEOTIDE SEQUENCE</scope>
    <source>
        <strain evidence="1">ZJU_SS_LIU_2023</strain>
    </source>
</reference>
<keyword evidence="2" id="KW-1185">Reference proteome</keyword>
<proteinExistence type="predicted"/>
<protein>
    <submittedName>
        <fullName evidence="1">Uncharacterized protein</fullName>
    </submittedName>
</protein>
<gene>
    <name evidence="1" type="ORF">QAD02_017865</name>
</gene>
<accession>A0ACC2PF40</accession>
<dbReference type="Proteomes" id="UP001239111">
    <property type="component" value="Chromosome 1"/>
</dbReference>
<sequence>MSTRYLKKVYGSDSLDKNTEVDDQEPIDVQVGCSKQKAFNVFDLLNQNSENESEPDDAEPQEDDNQEDESYNIESKSKKKRRRHKKTHKQKNCEEVGRSAQNQDADNVEDLDEIDRTVRQINKLFGEPSPSTSQTDDSKMYLLAKTKEQTLTVQHKHLNPYNELKRIFGSKTIQAEEGKLRARSRGTHLKKTWLVSVRDDMLPIVKSGISMAVDRTMNVKGVQYFVFEHSTSYRQVQQKFISAVESLDPQNIMSIVRSHPYHVDTLLQSAELCKLSEELAMAANLIERALFYLEYAFHPLFNLTTANCRLDYKKQQNRALFITLFKHLVLVGGRACYRTSLELCKLLLSLDPDNDPLAVVLMIDFYAIRSKEYEWFCEFCSLWENSRNLQQLPNIAYSLALAHFHLGNKETADELLQTALIMFPGVLMPLLDKCSVQTDSKVTSHNFFTSNAIATTSESLEKLQSLYVARSFHLWKEADILPWLENQVHVVLHRVDDKDDYVKFCQTKRSKRYLGKLPRNIMRHLIVSDLKDVTVNIQELQGERSIMSHDPLPPSDSIDIYTPPQATRRAHPSNSNLLSLFFQSFFIDLEADGAFEAADPLNENLRHRDEID</sequence>
<name>A0ACC2PF40_9HYME</name>
<evidence type="ECO:0000313" key="1">
    <source>
        <dbReference type="EMBL" id="KAJ8682073.1"/>
    </source>
</evidence>